<evidence type="ECO:0000256" key="5">
    <source>
        <dbReference type="RuleBase" id="RU363041"/>
    </source>
</evidence>
<feature type="transmembrane region" description="Helical" evidence="5">
    <location>
        <begin position="242"/>
        <end position="260"/>
    </location>
</feature>
<feature type="transmembrane region" description="Helical" evidence="5">
    <location>
        <begin position="26"/>
        <end position="44"/>
    </location>
</feature>
<dbReference type="KEGG" id="dba:Dbac_0315"/>
<protein>
    <recommendedName>
        <fullName evidence="5">Probable membrane transporter protein</fullName>
    </recommendedName>
</protein>
<evidence type="ECO:0000313" key="7">
    <source>
        <dbReference type="Proteomes" id="UP000002216"/>
    </source>
</evidence>
<dbReference type="GO" id="GO:0005886">
    <property type="term" value="C:plasma membrane"/>
    <property type="evidence" value="ECO:0007669"/>
    <property type="project" value="UniProtKB-SubCell"/>
</dbReference>
<gene>
    <name evidence="6" type="ordered locus">Dbac_0315</name>
</gene>
<keyword evidence="2 5" id="KW-0812">Transmembrane</keyword>
<evidence type="ECO:0000256" key="2">
    <source>
        <dbReference type="ARBA" id="ARBA00022692"/>
    </source>
</evidence>
<name>C7LVA0_DESBD</name>
<dbReference type="STRING" id="525897.Dbac_0315"/>
<feature type="transmembrane region" description="Helical" evidence="5">
    <location>
        <begin position="135"/>
        <end position="155"/>
    </location>
</feature>
<keyword evidence="7" id="KW-1185">Reference proteome</keyword>
<feature type="transmembrane region" description="Helical" evidence="5">
    <location>
        <begin position="339"/>
        <end position="359"/>
    </location>
</feature>
<comment type="subcellular location">
    <subcellularLocation>
        <location evidence="5">Cell membrane</location>
        <topology evidence="5">Multi-pass membrane protein</topology>
    </subcellularLocation>
    <subcellularLocation>
        <location evidence="1">Membrane</location>
        <topology evidence="1">Multi-pass membrane protein</topology>
    </subcellularLocation>
</comment>
<feature type="transmembrane region" description="Helical" evidence="5">
    <location>
        <begin position="384"/>
        <end position="405"/>
    </location>
</feature>
<dbReference type="EMBL" id="CP001629">
    <property type="protein sequence ID" value="ACU88442.1"/>
    <property type="molecule type" value="Genomic_DNA"/>
</dbReference>
<dbReference type="Pfam" id="PF01925">
    <property type="entry name" value="TauE"/>
    <property type="match status" value="1"/>
</dbReference>
<dbReference type="PANTHER" id="PTHR43701">
    <property type="entry name" value="MEMBRANE TRANSPORTER PROTEIN MJ0441-RELATED"/>
    <property type="match status" value="1"/>
</dbReference>
<keyword evidence="3 5" id="KW-1133">Transmembrane helix</keyword>
<dbReference type="HOGENOM" id="CLU_045498_0_1_7"/>
<dbReference type="eggNOG" id="COG0730">
    <property type="taxonomic scope" value="Bacteria"/>
</dbReference>
<dbReference type="Proteomes" id="UP000002216">
    <property type="component" value="Chromosome"/>
</dbReference>
<keyword evidence="4 5" id="KW-0472">Membrane</keyword>
<reference evidence="6 7" key="1">
    <citation type="journal article" date="2009" name="Stand. Genomic Sci.">
        <title>Complete genome sequence of Desulfomicrobium baculatum type strain (X).</title>
        <authorList>
            <person name="Copeland A."/>
            <person name="Spring S."/>
            <person name="Goker M."/>
            <person name="Schneider S."/>
            <person name="Lapidus A."/>
            <person name="Del Rio T.G."/>
            <person name="Tice H."/>
            <person name="Cheng J.F."/>
            <person name="Chen F."/>
            <person name="Nolan M."/>
            <person name="Bruce D."/>
            <person name="Goodwin L."/>
            <person name="Pitluck S."/>
            <person name="Ivanova N."/>
            <person name="Mavrommatis K."/>
            <person name="Ovchinnikova G."/>
            <person name="Pati A."/>
            <person name="Chen A."/>
            <person name="Palaniappan K."/>
            <person name="Land M."/>
            <person name="Hauser L."/>
            <person name="Chang Y.J."/>
            <person name="Jeffries C.C."/>
            <person name="Meincke L."/>
            <person name="Sims D."/>
            <person name="Brettin T."/>
            <person name="Detter J.C."/>
            <person name="Han C."/>
            <person name="Chain P."/>
            <person name="Bristow J."/>
            <person name="Eisen J.A."/>
            <person name="Markowitz V."/>
            <person name="Hugenholtz P."/>
            <person name="Kyrpides N.C."/>
            <person name="Klenk H.P."/>
            <person name="Lucas S."/>
        </authorList>
    </citation>
    <scope>NUCLEOTIDE SEQUENCE [LARGE SCALE GENOMIC DNA]</scope>
    <source>
        <strain evidence="7">DSM 4028 / VKM B-1378 / X</strain>
    </source>
</reference>
<keyword evidence="5" id="KW-1003">Cell membrane</keyword>
<feature type="transmembrane region" description="Helical" evidence="5">
    <location>
        <begin position="272"/>
        <end position="294"/>
    </location>
</feature>
<dbReference type="PANTHER" id="PTHR43701:SF12">
    <property type="entry name" value="MEMBRANE TRANSPORTER PROTEIN YTNM-RELATED"/>
    <property type="match status" value="1"/>
</dbReference>
<accession>C7LVA0</accession>
<sequence length="415" mass="44233">MVEGSRSFARWEVENARIIMGDKKRIWLLCLMLIPALLGGWAYADEIGQVLPTVIGGKEAYSPSFYSLYIFFVSIFVGVGAGLISGCIGAGGGFIIAPALMSAGVKGILAVGTDLFHIFAKAIMGSVLHRKMGNVSVPLAFVFLIGAIIGTTVGAGINRALYNINPVLSDAFITTVYTVMLGFLGFYGMYDYWSAKKAGHSGGAHDTSEGTGMTGIAKKLQSVNLPPMVSFDQGLIPGGRKISWIFLVLSGILVGMAAGIMGVGGGFLTFPIFVYILGVSSLTTVGTDIFQIVFTAGYGAITQYAIYGFIFYTLAMGMLLGSLIGIQVGALVTKVVPGITIRGFFALSVMAGFVNRFFALPKKMVAMGYLPESMAGFTKVMDTVGMYLFFIVIALFGVWVFGAFFKNIKTLKYED</sequence>
<feature type="transmembrane region" description="Helical" evidence="5">
    <location>
        <begin position="167"/>
        <end position="190"/>
    </location>
</feature>
<dbReference type="InterPro" id="IPR051598">
    <property type="entry name" value="TSUP/Inactive_protease-like"/>
</dbReference>
<comment type="similarity">
    <text evidence="5">Belongs to the 4-toluene sulfonate uptake permease (TSUP) (TC 2.A.102) family.</text>
</comment>
<organism evidence="6 7">
    <name type="scientific">Desulfomicrobium baculatum (strain DSM 4028 / VKM B-1378 / X)</name>
    <name type="common">Desulfovibrio baculatus</name>
    <dbReference type="NCBI Taxonomy" id="525897"/>
    <lineage>
        <taxon>Bacteria</taxon>
        <taxon>Pseudomonadati</taxon>
        <taxon>Thermodesulfobacteriota</taxon>
        <taxon>Desulfovibrionia</taxon>
        <taxon>Desulfovibrionales</taxon>
        <taxon>Desulfomicrobiaceae</taxon>
        <taxon>Desulfomicrobium</taxon>
    </lineage>
</organism>
<evidence type="ECO:0000313" key="6">
    <source>
        <dbReference type="EMBL" id="ACU88442.1"/>
    </source>
</evidence>
<proteinExistence type="inferred from homology"/>
<feature type="transmembrane region" description="Helical" evidence="5">
    <location>
        <begin position="64"/>
        <end position="96"/>
    </location>
</feature>
<dbReference type="InterPro" id="IPR002781">
    <property type="entry name" value="TM_pro_TauE-like"/>
</dbReference>
<evidence type="ECO:0000256" key="3">
    <source>
        <dbReference type="ARBA" id="ARBA00022989"/>
    </source>
</evidence>
<feature type="transmembrane region" description="Helical" evidence="5">
    <location>
        <begin position="306"/>
        <end position="332"/>
    </location>
</feature>
<dbReference type="AlphaFoldDB" id="C7LVA0"/>
<evidence type="ECO:0000256" key="1">
    <source>
        <dbReference type="ARBA" id="ARBA00004141"/>
    </source>
</evidence>
<evidence type="ECO:0000256" key="4">
    <source>
        <dbReference type="ARBA" id="ARBA00023136"/>
    </source>
</evidence>